<evidence type="ECO:0000256" key="1">
    <source>
        <dbReference type="SAM" id="MobiDB-lite"/>
    </source>
</evidence>
<dbReference type="RefSeq" id="WP_358363289.1">
    <property type="nucleotide sequence ID" value="NZ_JBEZFP010000165.1"/>
</dbReference>
<protein>
    <submittedName>
        <fullName evidence="4">DUF2510 domain-containing protein</fullName>
    </submittedName>
</protein>
<evidence type="ECO:0000256" key="2">
    <source>
        <dbReference type="SAM" id="Phobius"/>
    </source>
</evidence>
<comment type="caution">
    <text evidence="4">The sequence shown here is derived from an EMBL/GenBank/DDBJ whole genome shotgun (WGS) entry which is preliminary data.</text>
</comment>
<feature type="transmembrane region" description="Helical" evidence="2">
    <location>
        <begin position="134"/>
        <end position="154"/>
    </location>
</feature>
<feature type="region of interest" description="Disordered" evidence="1">
    <location>
        <begin position="165"/>
        <end position="227"/>
    </location>
</feature>
<keyword evidence="2" id="KW-1133">Transmembrane helix</keyword>
<feature type="compositionally biased region" description="Low complexity" evidence="1">
    <location>
        <begin position="206"/>
        <end position="223"/>
    </location>
</feature>
<reference evidence="4 5" key="1">
    <citation type="submission" date="2024-06" db="EMBL/GenBank/DDBJ databases">
        <title>The Natural Products Discovery Center: Release of the First 8490 Sequenced Strains for Exploring Actinobacteria Biosynthetic Diversity.</title>
        <authorList>
            <person name="Kalkreuter E."/>
            <person name="Kautsar S.A."/>
            <person name="Yang D."/>
            <person name="Bader C.D."/>
            <person name="Teijaro C.N."/>
            <person name="Fluegel L."/>
            <person name="Davis C.M."/>
            <person name="Simpson J.R."/>
            <person name="Lauterbach L."/>
            <person name="Steele A.D."/>
            <person name="Gui C."/>
            <person name="Meng S."/>
            <person name="Li G."/>
            <person name="Viehrig K."/>
            <person name="Ye F."/>
            <person name="Su P."/>
            <person name="Kiefer A.F."/>
            <person name="Nichols A."/>
            <person name="Cepeda A.J."/>
            <person name="Yan W."/>
            <person name="Fan B."/>
            <person name="Jiang Y."/>
            <person name="Adhikari A."/>
            <person name="Zheng C.-J."/>
            <person name="Schuster L."/>
            <person name="Cowan T.M."/>
            <person name="Smanski M.J."/>
            <person name="Chevrette M.G."/>
            <person name="De Carvalho L.P.S."/>
            <person name="Shen B."/>
        </authorList>
    </citation>
    <scope>NUCLEOTIDE SEQUENCE [LARGE SCALE GENOMIC DNA]</scope>
    <source>
        <strain evidence="4 5">NPDC048946</strain>
    </source>
</reference>
<organism evidence="4 5">
    <name type="scientific">Streptodolium elevatio</name>
    <dbReference type="NCBI Taxonomy" id="3157996"/>
    <lineage>
        <taxon>Bacteria</taxon>
        <taxon>Bacillati</taxon>
        <taxon>Actinomycetota</taxon>
        <taxon>Actinomycetes</taxon>
        <taxon>Kitasatosporales</taxon>
        <taxon>Streptomycetaceae</taxon>
        <taxon>Streptodolium</taxon>
    </lineage>
</organism>
<feature type="compositionally biased region" description="Low complexity" evidence="1">
    <location>
        <begin position="100"/>
        <end position="109"/>
    </location>
</feature>
<name>A0ABV3DU56_9ACTN</name>
<dbReference type="Pfam" id="PF10708">
    <property type="entry name" value="DUF2510"/>
    <property type="match status" value="1"/>
</dbReference>
<feature type="region of interest" description="Disordered" evidence="1">
    <location>
        <begin position="1"/>
        <end position="127"/>
    </location>
</feature>
<dbReference type="Proteomes" id="UP001551482">
    <property type="component" value="Unassembled WGS sequence"/>
</dbReference>
<evidence type="ECO:0000313" key="4">
    <source>
        <dbReference type="EMBL" id="MEU8139288.1"/>
    </source>
</evidence>
<proteinExistence type="predicted"/>
<evidence type="ECO:0000259" key="3">
    <source>
        <dbReference type="Pfam" id="PF10708"/>
    </source>
</evidence>
<keyword evidence="5" id="KW-1185">Reference proteome</keyword>
<feature type="compositionally biased region" description="Gly residues" evidence="1">
    <location>
        <begin position="73"/>
        <end position="99"/>
    </location>
</feature>
<keyword evidence="2" id="KW-0472">Membrane</keyword>
<feature type="domain" description="DUF2510" evidence="3">
    <location>
        <begin position="7"/>
        <end position="37"/>
    </location>
</feature>
<dbReference type="InterPro" id="IPR018929">
    <property type="entry name" value="DUF2510"/>
</dbReference>
<dbReference type="EMBL" id="JBEZFP010000165">
    <property type="protein sequence ID" value="MEU8139288.1"/>
    <property type="molecule type" value="Genomic_DNA"/>
</dbReference>
<accession>A0ABV3DU56</accession>
<gene>
    <name evidence="4" type="ORF">AB0C36_38050</name>
</gene>
<keyword evidence="2" id="KW-0812">Transmembrane</keyword>
<sequence length="344" mass="35677">MTASIPPGWYDDPSASGMERWWDGTQWTESSRPRTDSSPGVPPAPGHPSDQQPGGYPSDQFQPGPVHSSGPGQMPGSGPGQMPGSGPGQMPGSGPGQMYGPGQLSAPGQTPYPPYGAYPGQGQGGPSRRNRNTIIAIVSVLVVGGLVAALIVLLGGGDDDKTATAGTLLDPGTGVSVPRIKDWDVPKPNGEPTHQRKDRIACEPASGSPSDGPSDGPSGSPGDCYLGESYVDTTSASSFAKAVTETQERYESLDGEGYQLVNTEKNTGTTVDGKEAHILEYKVRDPANRIIYAQFVIINAEVDGSYPVLTTVIYDVPNAPGRAVFDTIRNGAKVGMPVPSDSAS</sequence>
<evidence type="ECO:0000313" key="5">
    <source>
        <dbReference type="Proteomes" id="UP001551482"/>
    </source>
</evidence>